<dbReference type="HOGENOM" id="CLU_2483154_0_0_1"/>
<sequence length="87" mass="9671">MCRKPHLSTHPTEGLQGGRASLTHRPVCPSNLNPQGYRQCNGPLQKGEEYGQWQNGAPTIAVRVALRIRPRLDRMCVRRADPADGRA</sequence>
<protein>
    <submittedName>
        <fullName evidence="2">Uncharacterized protein</fullName>
    </submittedName>
</protein>
<dbReference type="GeneID" id="4390126"/>
<evidence type="ECO:0000313" key="3">
    <source>
        <dbReference type="Proteomes" id="UP000001056"/>
    </source>
</evidence>
<reference evidence="3" key="1">
    <citation type="journal article" date="2015" name="Genome Announc.">
        <title>Draft genome sequence of the cellulolytic fungus Chaetomium globosum.</title>
        <authorList>
            <person name="Cuomo C.A."/>
            <person name="Untereiner W.A."/>
            <person name="Ma L.-J."/>
            <person name="Grabherr M."/>
            <person name="Birren B.W."/>
        </authorList>
    </citation>
    <scope>NUCLEOTIDE SEQUENCE [LARGE SCALE GENOMIC DNA]</scope>
    <source>
        <strain evidence="3">ATCC 6205 / CBS 148.51 / DSM 1962 / NBRC 6347 / NRRL 1970</strain>
    </source>
</reference>
<proteinExistence type="predicted"/>
<organism evidence="2 3">
    <name type="scientific">Chaetomium globosum (strain ATCC 6205 / CBS 148.51 / DSM 1962 / NBRC 6347 / NRRL 1970)</name>
    <name type="common">Soil fungus</name>
    <dbReference type="NCBI Taxonomy" id="306901"/>
    <lineage>
        <taxon>Eukaryota</taxon>
        <taxon>Fungi</taxon>
        <taxon>Dikarya</taxon>
        <taxon>Ascomycota</taxon>
        <taxon>Pezizomycotina</taxon>
        <taxon>Sordariomycetes</taxon>
        <taxon>Sordariomycetidae</taxon>
        <taxon>Sordariales</taxon>
        <taxon>Chaetomiaceae</taxon>
        <taxon>Chaetomium</taxon>
    </lineage>
</organism>
<evidence type="ECO:0000256" key="1">
    <source>
        <dbReference type="SAM" id="MobiDB-lite"/>
    </source>
</evidence>
<keyword evidence="3" id="KW-1185">Reference proteome</keyword>
<dbReference type="EMBL" id="CH408031">
    <property type="protein sequence ID" value="EAQ89007.1"/>
    <property type="molecule type" value="Genomic_DNA"/>
</dbReference>
<dbReference type="RefSeq" id="XP_001221721.1">
    <property type="nucleotide sequence ID" value="XM_001221720.1"/>
</dbReference>
<accession>Q2H6T9</accession>
<dbReference type="VEuPathDB" id="FungiDB:CHGG_05626"/>
<dbReference type="Proteomes" id="UP000001056">
    <property type="component" value="Unassembled WGS sequence"/>
</dbReference>
<evidence type="ECO:0000313" key="2">
    <source>
        <dbReference type="EMBL" id="EAQ89007.1"/>
    </source>
</evidence>
<dbReference type="AlphaFoldDB" id="Q2H6T9"/>
<name>Q2H6T9_CHAGB</name>
<dbReference type="InParanoid" id="Q2H6T9"/>
<feature type="region of interest" description="Disordered" evidence="1">
    <location>
        <begin position="1"/>
        <end position="28"/>
    </location>
</feature>
<gene>
    <name evidence="2" type="ORF">CHGG_05626</name>
</gene>